<feature type="transmembrane region" description="Helical" evidence="2">
    <location>
        <begin position="176"/>
        <end position="196"/>
    </location>
</feature>
<evidence type="ECO:0000256" key="3">
    <source>
        <dbReference type="SAM" id="SignalP"/>
    </source>
</evidence>
<keyword evidence="2" id="KW-0812">Transmembrane</keyword>
<feature type="region of interest" description="Disordered" evidence="1">
    <location>
        <begin position="201"/>
        <end position="226"/>
    </location>
</feature>
<dbReference type="Proteomes" id="UP000704712">
    <property type="component" value="Unassembled WGS sequence"/>
</dbReference>
<protein>
    <submittedName>
        <fullName evidence="4">Uncharacterized protein</fullName>
    </submittedName>
</protein>
<gene>
    <name evidence="4" type="ORF">GN958_ATG19483</name>
</gene>
<feature type="compositionally biased region" description="Polar residues" evidence="1">
    <location>
        <begin position="40"/>
        <end position="54"/>
    </location>
</feature>
<feature type="chain" id="PRO_5035761628" evidence="3">
    <location>
        <begin position="22"/>
        <end position="320"/>
    </location>
</feature>
<feature type="compositionally biased region" description="Low complexity" evidence="1">
    <location>
        <begin position="68"/>
        <end position="108"/>
    </location>
</feature>
<sequence>MGSARRLLLVAVLGLAIAADARTSATLSTLTLSPTADSLITTRSDSTKNDSPSTPAVIGSAESDTNKATQAPATLAPATTVSLTSKTTDPPSTTAPPTNRASESTSASDSEEQNTAEKPAKVSPSDRSSLDSVTQTDAPPATSTSSKSSTASVDSLNDSNGGISAGNTSSGSMGTLLPACLGALACVGAVVMAVTYKRKRDVNGDDNDNRPSSDCEYTGGGDFTPENRTLNTVQEGNTPSSISVDVVPPFTNSSVGSTSPFGTNRSKVRVSSPAANYFSSSEPNMEFQDTCLCHEGGSNVVLTFDEVPTDSRRGAPQVQL</sequence>
<keyword evidence="3" id="KW-0732">Signal</keyword>
<dbReference type="EMBL" id="JAACNO010002740">
    <property type="protein sequence ID" value="KAF4131373.1"/>
    <property type="molecule type" value="Genomic_DNA"/>
</dbReference>
<feature type="region of interest" description="Disordered" evidence="1">
    <location>
        <begin position="40"/>
        <end position="156"/>
    </location>
</feature>
<feature type="compositionally biased region" description="Basic and acidic residues" evidence="1">
    <location>
        <begin position="201"/>
        <end position="213"/>
    </location>
</feature>
<reference evidence="4" key="1">
    <citation type="submission" date="2020-03" db="EMBL/GenBank/DDBJ databases">
        <title>Hybrid Assembly of Korean Phytophthora infestans isolates.</title>
        <authorList>
            <person name="Prokchorchik M."/>
            <person name="Lee Y."/>
            <person name="Seo J."/>
            <person name="Cho J.-H."/>
            <person name="Park Y.-E."/>
            <person name="Jang D.-C."/>
            <person name="Im J.-S."/>
            <person name="Choi J.-G."/>
            <person name="Park H.-J."/>
            <person name="Lee G.-B."/>
            <person name="Lee Y.-G."/>
            <person name="Hong S.-Y."/>
            <person name="Cho K."/>
            <person name="Sohn K.H."/>
        </authorList>
    </citation>
    <scope>NUCLEOTIDE SEQUENCE</scope>
    <source>
        <strain evidence="4">KR_2_A2</strain>
    </source>
</reference>
<keyword evidence="2" id="KW-1133">Transmembrane helix</keyword>
<dbReference type="AlphaFoldDB" id="A0A8S9TTS1"/>
<accession>A0A8S9TTS1</accession>
<evidence type="ECO:0000256" key="2">
    <source>
        <dbReference type="SAM" id="Phobius"/>
    </source>
</evidence>
<comment type="caution">
    <text evidence="4">The sequence shown here is derived from an EMBL/GenBank/DDBJ whole genome shotgun (WGS) entry which is preliminary data.</text>
</comment>
<name>A0A8S9TTS1_PHYIN</name>
<feature type="compositionally biased region" description="Polar residues" evidence="1">
    <location>
        <begin position="125"/>
        <end position="137"/>
    </location>
</feature>
<evidence type="ECO:0000313" key="4">
    <source>
        <dbReference type="EMBL" id="KAF4131373.1"/>
    </source>
</evidence>
<proteinExistence type="predicted"/>
<keyword evidence="2" id="KW-0472">Membrane</keyword>
<organism evidence="4 5">
    <name type="scientific">Phytophthora infestans</name>
    <name type="common">Potato late blight agent</name>
    <name type="synonym">Botrytis infestans</name>
    <dbReference type="NCBI Taxonomy" id="4787"/>
    <lineage>
        <taxon>Eukaryota</taxon>
        <taxon>Sar</taxon>
        <taxon>Stramenopiles</taxon>
        <taxon>Oomycota</taxon>
        <taxon>Peronosporomycetes</taxon>
        <taxon>Peronosporales</taxon>
        <taxon>Peronosporaceae</taxon>
        <taxon>Phytophthora</taxon>
    </lineage>
</organism>
<feature type="compositionally biased region" description="Low complexity" evidence="1">
    <location>
        <begin position="138"/>
        <end position="152"/>
    </location>
</feature>
<evidence type="ECO:0000313" key="5">
    <source>
        <dbReference type="Proteomes" id="UP000704712"/>
    </source>
</evidence>
<feature type="signal peptide" evidence="3">
    <location>
        <begin position="1"/>
        <end position="21"/>
    </location>
</feature>
<evidence type="ECO:0000256" key="1">
    <source>
        <dbReference type="SAM" id="MobiDB-lite"/>
    </source>
</evidence>